<dbReference type="InterPro" id="IPR018181">
    <property type="entry name" value="Heat_shock_70_CS"/>
</dbReference>
<gene>
    <name evidence="5" type="ORF">LCMiAC02_04400</name>
</gene>
<dbReference type="Gene3D" id="2.60.34.10">
    <property type="entry name" value="Substrate Binding Domain Of DNAk, Chain A, domain 1"/>
    <property type="match status" value="1"/>
</dbReference>
<dbReference type="PRINTS" id="PR00301">
    <property type="entry name" value="HEATSHOCK70"/>
</dbReference>
<organism evidence="5">
    <name type="scientific">Mimivirus LCMiAC02</name>
    <dbReference type="NCBI Taxonomy" id="2506609"/>
    <lineage>
        <taxon>Viruses</taxon>
        <taxon>Varidnaviria</taxon>
        <taxon>Bamfordvirae</taxon>
        <taxon>Nucleocytoviricota</taxon>
        <taxon>Megaviricetes</taxon>
        <taxon>Imitervirales</taxon>
        <taxon>Mimiviridae</taxon>
        <taxon>Klosneuvirinae</taxon>
    </lineage>
</organism>
<dbReference type="InterPro" id="IPR029048">
    <property type="entry name" value="HSP70_C_sf"/>
</dbReference>
<accession>A0A4D5XF21</accession>
<dbReference type="FunFam" id="2.60.34.10:FF:000012">
    <property type="entry name" value="Heat shock 70 kDa protein"/>
    <property type="match status" value="1"/>
</dbReference>
<dbReference type="SUPFAM" id="SSF53067">
    <property type="entry name" value="Actin-like ATPase domain"/>
    <property type="match status" value="2"/>
</dbReference>
<evidence type="ECO:0000256" key="2">
    <source>
        <dbReference type="ARBA" id="ARBA00022741"/>
    </source>
</evidence>
<dbReference type="InterPro" id="IPR029047">
    <property type="entry name" value="HSP70_peptide-bd_sf"/>
</dbReference>
<dbReference type="Gene3D" id="3.30.420.40">
    <property type="match status" value="2"/>
</dbReference>
<feature type="compositionally biased region" description="Polar residues" evidence="4">
    <location>
        <begin position="926"/>
        <end position="952"/>
    </location>
</feature>
<protein>
    <submittedName>
        <fullName evidence="5">Hsp70 protein</fullName>
    </submittedName>
</protein>
<dbReference type="PROSITE" id="PS00297">
    <property type="entry name" value="HSP70_1"/>
    <property type="match status" value="1"/>
</dbReference>
<name>A0A4D5XF21_9VIRU</name>
<evidence type="ECO:0000313" key="5">
    <source>
        <dbReference type="EMBL" id="QBK89345.1"/>
    </source>
</evidence>
<dbReference type="CDD" id="cd24028">
    <property type="entry name" value="ASKHA_NBD_HSP70_HSPA1-like"/>
    <property type="match status" value="1"/>
</dbReference>
<keyword evidence="2" id="KW-0547">Nucleotide-binding</keyword>
<dbReference type="PANTHER" id="PTHR19375">
    <property type="entry name" value="HEAT SHOCK PROTEIN 70KDA"/>
    <property type="match status" value="1"/>
</dbReference>
<feature type="region of interest" description="Disordered" evidence="4">
    <location>
        <begin position="969"/>
        <end position="989"/>
    </location>
</feature>
<keyword evidence="3" id="KW-0067">ATP-binding</keyword>
<evidence type="ECO:0000256" key="1">
    <source>
        <dbReference type="ARBA" id="ARBA00007381"/>
    </source>
</evidence>
<sequence length="989" mass="111882">MLSTNNDIDEYFNKTYNGNELTKDNKYNDKNINNQEEEIIGIDLGTTNSCVCVWRNMNVEVIPDEYGNKTVPSVVSFTNISCYIGKSAKNQLELNPDNSFYEIKRLLGKKYSNISKYDKEYLTYKIDRDDNDNIIIKSELTNRKKKYTPEELLAKILMRLKQNAERYLKHPISKVVISVPAHSNDSQREATKDAARIAGLECVRIINEPTAAALAYGLDKKSTNADQDLNVVVCDIGGGTTDISLLNISDGCYEVLGSTGNTHLGGIDFDNRFIGYCMNKFKARNKIDKLEGLSSISLQRLRRACESAKIKLSTTWKAIVAIKDFYDGKNLCVSITRKQFEKICRDLLILCLKPIEDVLTSSNLEKGDIDEIILVGGMTRMPIIRENIKLFFNGKELNTTVDPDIVVAVGASIQGYMLSHVSDPFSENIVLLDIIPLSLGIETIGGIMTVIIPRNSVIPIIKKKKFTPDADYEKSVKIKVYEGERVMTKDNFMVGEFILEGLKSAPRGIVEIEIIFNIDINGIINISAEDLDNNQNKNSITITGNKGRFSKEKINQLIKEAYEMDLLDKIVREKRQHYYEIDELVTNIKINIDNNEFKLKETDKKMVTDEINNIVEWLEKKKYIDREISEYKDVIKVLREKYGVLVLKSLNKLNDIKAMAIDKKKVNATDIYEDINNDTIYDAMENEELGITDDTDNDKKNEIKLCRDNLIESCKIINNIINNSESNIKNDKKELLNDYINDTMLWIYSCEKKSKSEYKQKLNDVDKICNDIVTEDENIFNAKTIKNNLEQMCYTIKSSITYNLFSVNEDSIKKLSKKIDDTLAWLIQIDINAKKLELQQAKLTLGCKVTAVPLGTCMSAPPEKRNVPRPSACRGDLENKPTENPIESLYQDKIDEINNMCNDIYNNMVGINIDNNIDISASMQASSNPRIEGNSSLDGTSEVYKTSEQASKSLRDLDGTINQASLVNSRIGGTSSSNGTSLQDLYNVD</sequence>
<dbReference type="FunFam" id="3.90.640.10:FF:000003">
    <property type="entry name" value="Molecular chaperone DnaK"/>
    <property type="match status" value="1"/>
</dbReference>
<evidence type="ECO:0000256" key="3">
    <source>
        <dbReference type="ARBA" id="ARBA00022840"/>
    </source>
</evidence>
<evidence type="ECO:0000256" key="4">
    <source>
        <dbReference type="SAM" id="MobiDB-lite"/>
    </source>
</evidence>
<dbReference type="InterPro" id="IPR013126">
    <property type="entry name" value="Hsp_70_fam"/>
</dbReference>
<dbReference type="GO" id="GO:0140662">
    <property type="term" value="F:ATP-dependent protein folding chaperone"/>
    <property type="evidence" value="ECO:0007669"/>
    <property type="project" value="InterPro"/>
</dbReference>
<dbReference type="Gene3D" id="3.90.640.10">
    <property type="entry name" value="Actin, Chain A, domain 4"/>
    <property type="match status" value="1"/>
</dbReference>
<dbReference type="SUPFAM" id="SSF100934">
    <property type="entry name" value="Heat shock protein 70kD (HSP70), C-terminal subdomain"/>
    <property type="match status" value="1"/>
</dbReference>
<dbReference type="SUPFAM" id="SSF100920">
    <property type="entry name" value="Heat shock protein 70kD (HSP70), peptide-binding domain"/>
    <property type="match status" value="1"/>
</dbReference>
<dbReference type="Gene3D" id="3.30.30.30">
    <property type="match status" value="1"/>
</dbReference>
<feature type="region of interest" description="Disordered" evidence="4">
    <location>
        <begin position="926"/>
        <end position="956"/>
    </location>
</feature>
<dbReference type="InterPro" id="IPR043129">
    <property type="entry name" value="ATPase_NBD"/>
</dbReference>
<reference evidence="5" key="1">
    <citation type="journal article" date="2019" name="MBio">
        <title>Virus Genomes from Deep Sea Sediments Expand the Ocean Megavirome and Support Independent Origins of Viral Gigantism.</title>
        <authorList>
            <person name="Backstrom D."/>
            <person name="Yutin N."/>
            <person name="Jorgensen S.L."/>
            <person name="Dharamshi J."/>
            <person name="Homa F."/>
            <person name="Zaremba-Niedwiedzka K."/>
            <person name="Spang A."/>
            <person name="Wolf Y.I."/>
            <person name="Koonin E.V."/>
            <person name="Ettema T.J."/>
        </authorList>
    </citation>
    <scope>NUCLEOTIDE SEQUENCE</scope>
</reference>
<dbReference type="Pfam" id="PF00012">
    <property type="entry name" value="HSP70"/>
    <property type="match status" value="1"/>
</dbReference>
<dbReference type="GO" id="GO:0005524">
    <property type="term" value="F:ATP binding"/>
    <property type="evidence" value="ECO:0007669"/>
    <property type="project" value="UniProtKB-KW"/>
</dbReference>
<comment type="similarity">
    <text evidence="1">Belongs to the heat shock protein 70 family.</text>
</comment>
<dbReference type="PROSITE" id="PS01036">
    <property type="entry name" value="HSP70_3"/>
    <property type="match status" value="1"/>
</dbReference>
<dbReference type="EMBL" id="MK500416">
    <property type="protein sequence ID" value="QBK89345.1"/>
    <property type="molecule type" value="Genomic_DNA"/>
</dbReference>
<proteinExistence type="inferred from homology"/>